<sequence>MTTPIPSRPAGTCPRALAGPVRVGAGLAAATALALPLAGLGSVLAPSAPAAAAPTGASTVVISEVESDNGEPGDWVELANTGADAVDVSGWAMKDDKDDRTWTIPAGTVIEPGAFLVLDEESSSNPTGFDFGLGKADQVRLYLADGTTLVDEVAWTQPAATTLSVCGDQVLTANPITRGEANDCTPPSDTEDPEAPEGPVEPVAAGVVINEVVSDGGIPDDWVELVNPTDAPVDISGWYVLDEDDTKDPSVIVDGTVLQPGEFFVIERDELGFGLGKGDQARLFLPDGTLVDRAAWPAGTHATPSLARCPDGTGDFQLSAAATQGTANNCAAALVISEVRSQGEDFVEIRNDGTDTVDAGGFAIKDDDDTHTYTIPAGTVIAPGAHLLVTGDQLGFGLGGADSARLFAPDGALISTVSWTEHVAPSLGLCEGEYAAQATATPGAANDCVQPDPAAPLPTTGDARVTDQAGEWAEDLSGLDLQILEDGQQILWASNNDAGQVSRLVRAEDGTWVQSEGWPTGGKPSRFPDGTGTPDAEGISAGADGAVYISVERDNDAGGTSRNAVLRLDPAAAGDELVAKTEWDLTALLPATGANAGLEAIEVVPATAMTHLGEVPAGAEACAFVALEATGDVYAVALLPDGQAHLVATMETRLAGVMALDYDPGLNRLWAFCDEVCDGESVQFELSAATVEASARIARAKGLPNVANEGVAVAPAGTCTDGDLEAWFADDADTDGHSLRGVLLTGLECEVPAPPADGDDDADDGADGDSGQSGGQPGEQPGAGDRSATTDRSASTERTASTDRAGTARPGLARTGTDALPVAMAALALLASGGVLLRRTKVGPQG</sequence>
<dbReference type="PROSITE" id="PS51841">
    <property type="entry name" value="LTD"/>
    <property type="match status" value="3"/>
</dbReference>
<dbReference type="RefSeq" id="WP_017822443.1">
    <property type="nucleotide sequence ID" value="NZ_AORC01000004.1"/>
</dbReference>
<dbReference type="SUPFAM" id="SSF74853">
    <property type="entry name" value="Lamin A/C globular tail domain"/>
    <property type="match status" value="3"/>
</dbReference>
<evidence type="ECO:0000256" key="1">
    <source>
        <dbReference type="SAM" id="MobiDB-lite"/>
    </source>
</evidence>
<comment type="caution">
    <text evidence="3">The sequence shown here is derived from an EMBL/GenBank/DDBJ whole genome shotgun (WGS) entry which is preliminary data.</text>
</comment>
<feature type="region of interest" description="Disordered" evidence="1">
    <location>
        <begin position="749"/>
        <end position="814"/>
    </location>
</feature>
<feature type="compositionally biased region" description="Polar residues" evidence="1">
    <location>
        <begin position="790"/>
        <end position="804"/>
    </location>
</feature>
<accession>A0A022L035</accession>
<dbReference type="InterPro" id="IPR036415">
    <property type="entry name" value="Lamin_tail_dom_sf"/>
</dbReference>
<dbReference type="Proteomes" id="UP000019754">
    <property type="component" value="Unassembled WGS sequence"/>
</dbReference>
<keyword evidence="4" id="KW-1185">Reference proteome</keyword>
<dbReference type="AlphaFoldDB" id="A0A022L035"/>
<reference evidence="3 4" key="1">
    <citation type="journal article" date="2013" name="Genome Announc.">
        <title>Draft genome sequence of an Actinobacterium, Brachybacterium muris strain UCD-AY4.</title>
        <authorList>
            <person name="Lo J.R."/>
            <person name="Lang J.M."/>
            <person name="Darling A.E."/>
            <person name="Eisen J.A."/>
            <person name="Coil D.A."/>
        </authorList>
    </citation>
    <scope>NUCLEOTIDE SEQUENCE [LARGE SCALE GENOMIC DNA]</scope>
    <source>
        <strain evidence="3 4">UCD-AY4</strain>
    </source>
</reference>
<feature type="compositionally biased region" description="Acidic residues" evidence="1">
    <location>
        <begin position="757"/>
        <end position="767"/>
    </location>
</feature>
<evidence type="ECO:0000313" key="3">
    <source>
        <dbReference type="EMBL" id="EYT50373.1"/>
    </source>
</evidence>
<name>A0A022L035_9MICO</name>
<dbReference type="EMBL" id="AORC01000004">
    <property type="protein sequence ID" value="EYT50373.1"/>
    <property type="molecule type" value="Genomic_DNA"/>
</dbReference>
<feature type="region of interest" description="Disordered" evidence="1">
    <location>
        <begin position="177"/>
        <end position="199"/>
    </location>
</feature>
<gene>
    <name evidence="3" type="ORF">D641_0103630</name>
</gene>
<protein>
    <recommendedName>
        <fullName evidence="2">LTD domain-containing protein</fullName>
    </recommendedName>
</protein>
<proteinExistence type="predicted"/>
<dbReference type="HOGENOM" id="CLU_011069_0_0_11"/>
<evidence type="ECO:0000259" key="2">
    <source>
        <dbReference type="PROSITE" id="PS51841"/>
    </source>
</evidence>
<evidence type="ECO:0000313" key="4">
    <source>
        <dbReference type="Proteomes" id="UP000019754"/>
    </source>
</evidence>
<dbReference type="InterPro" id="IPR001322">
    <property type="entry name" value="Lamin_tail_dom"/>
</dbReference>
<dbReference type="Gene3D" id="2.60.40.1260">
    <property type="entry name" value="Lamin Tail domain"/>
    <property type="match status" value="3"/>
</dbReference>
<organism evidence="3 4">
    <name type="scientific">Brachybacterium muris UCD-AY4</name>
    <dbReference type="NCBI Taxonomy" id="1249481"/>
    <lineage>
        <taxon>Bacteria</taxon>
        <taxon>Bacillati</taxon>
        <taxon>Actinomycetota</taxon>
        <taxon>Actinomycetes</taxon>
        <taxon>Micrococcales</taxon>
        <taxon>Dermabacteraceae</taxon>
        <taxon>Brachybacterium</taxon>
    </lineage>
</organism>
<dbReference type="STRING" id="1249481.D641_0103630"/>
<dbReference type="Pfam" id="PF00932">
    <property type="entry name" value="LTD"/>
    <property type="match status" value="3"/>
</dbReference>
<feature type="domain" description="LTD" evidence="2">
    <location>
        <begin position="196"/>
        <end position="298"/>
    </location>
</feature>
<feature type="domain" description="LTD" evidence="2">
    <location>
        <begin position="312"/>
        <end position="421"/>
    </location>
</feature>
<feature type="domain" description="LTD" evidence="2">
    <location>
        <begin position="46"/>
        <end position="157"/>
    </location>
</feature>